<dbReference type="Gene3D" id="3.30.70.250">
    <property type="entry name" value="Malonyl-CoA ACP transacylase, ACP-binding"/>
    <property type="match status" value="1"/>
</dbReference>
<feature type="domain" description="Malonyl-CoA:ACP transacylase (MAT)" evidence="5">
    <location>
        <begin position="7"/>
        <end position="193"/>
    </location>
</feature>
<dbReference type="InterPro" id="IPR050858">
    <property type="entry name" value="Mal-CoA-ACP_Trans/PKS_FabD"/>
</dbReference>
<dbReference type="GO" id="GO:0006633">
    <property type="term" value="P:fatty acid biosynthetic process"/>
    <property type="evidence" value="ECO:0007669"/>
    <property type="project" value="TreeGrafter"/>
</dbReference>
<dbReference type="Gene3D" id="3.40.366.10">
    <property type="entry name" value="Malonyl-Coenzyme A Acyl Carrier Protein, domain 2"/>
    <property type="match status" value="1"/>
</dbReference>
<feature type="non-terminal residue" evidence="6">
    <location>
        <position position="193"/>
    </location>
</feature>
<dbReference type="FunFam" id="3.30.70.250:FF:000001">
    <property type="entry name" value="Malonyl CoA-acyl carrier protein transacylase"/>
    <property type="match status" value="1"/>
</dbReference>
<dbReference type="AlphaFoldDB" id="A0A382FB79"/>
<comment type="catalytic activity">
    <reaction evidence="4">
        <text>holo-[ACP] + malonyl-CoA = malonyl-[ACP] + CoA</text>
        <dbReference type="Rhea" id="RHEA:41792"/>
        <dbReference type="Rhea" id="RHEA-COMP:9623"/>
        <dbReference type="Rhea" id="RHEA-COMP:9685"/>
        <dbReference type="ChEBI" id="CHEBI:57287"/>
        <dbReference type="ChEBI" id="CHEBI:57384"/>
        <dbReference type="ChEBI" id="CHEBI:64479"/>
        <dbReference type="ChEBI" id="CHEBI:78449"/>
        <dbReference type="EC" id="2.3.1.39"/>
    </reaction>
</comment>
<dbReference type="SMART" id="SM00827">
    <property type="entry name" value="PKS_AT"/>
    <property type="match status" value="1"/>
</dbReference>
<evidence type="ECO:0000256" key="4">
    <source>
        <dbReference type="ARBA" id="ARBA00048462"/>
    </source>
</evidence>
<dbReference type="PANTHER" id="PTHR42681">
    <property type="entry name" value="MALONYL-COA-ACYL CARRIER PROTEIN TRANSACYLASE, MITOCHONDRIAL"/>
    <property type="match status" value="1"/>
</dbReference>
<dbReference type="InterPro" id="IPR001227">
    <property type="entry name" value="Ac_transferase_dom_sf"/>
</dbReference>
<dbReference type="EMBL" id="UINC01048702">
    <property type="protein sequence ID" value="SVB59564.1"/>
    <property type="molecule type" value="Genomic_DNA"/>
</dbReference>
<gene>
    <name evidence="6" type="ORF">METZ01_LOCUS212418</name>
</gene>
<dbReference type="SUPFAM" id="SSF52151">
    <property type="entry name" value="FabD/lysophospholipase-like"/>
    <property type="match status" value="1"/>
</dbReference>
<evidence type="ECO:0000256" key="3">
    <source>
        <dbReference type="ARBA" id="ARBA00023315"/>
    </source>
</evidence>
<evidence type="ECO:0000259" key="5">
    <source>
        <dbReference type="SMART" id="SM00827"/>
    </source>
</evidence>
<accession>A0A382FB79</accession>
<evidence type="ECO:0000256" key="1">
    <source>
        <dbReference type="ARBA" id="ARBA00013258"/>
    </source>
</evidence>
<dbReference type="InterPro" id="IPR014043">
    <property type="entry name" value="Acyl_transferase_dom"/>
</dbReference>
<dbReference type="InterPro" id="IPR016035">
    <property type="entry name" value="Acyl_Trfase/lysoPLipase"/>
</dbReference>
<keyword evidence="3" id="KW-0012">Acyltransferase</keyword>
<feature type="non-terminal residue" evidence="6">
    <location>
        <position position="1"/>
    </location>
</feature>
<dbReference type="PANTHER" id="PTHR42681:SF1">
    <property type="entry name" value="MALONYL-COA-ACYL CARRIER PROTEIN TRANSACYLASE, MITOCHONDRIAL"/>
    <property type="match status" value="1"/>
</dbReference>
<evidence type="ECO:0000256" key="2">
    <source>
        <dbReference type="ARBA" id="ARBA00022679"/>
    </source>
</evidence>
<organism evidence="6">
    <name type="scientific">marine metagenome</name>
    <dbReference type="NCBI Taxonomy" id="408172"/>
    <lineage>
        <taxon>unclassified sequences</taxon>
        <taxon>metagenomes</taxon>
        <taxon>ecological metagenomes</taxon>
    </lineage>
</organism>
<protein>
    <recommendedName>
        <fullName evidence="1">[acyl-carrier-protein] S-malonyltransferase</fullName>
        <ecNumber evidence="1">2.3.1.39</ecNumber>
    </recommendedName>
</protein>
<name>A0A382FB79_9ZZZZ</name>
<keyword evidence="2" id="KW-0808">Transferase</keyword>
<proteinExistence type="predicted"/>
<sequence>VTALAYMFPGQGSQAVGMLGDVESEAADTFAEASSVLGYDLWHLIAEGPEDQLNQTEFTQPALLTCSIALYRLARDQGAPAPDVVAGHSLGEYSALVAAEVLQFCDALALVQQRGRFMQTAIPIGEGGMAAIIGLDDGKVRQACQAAAGGDIVQAANYNAPGQVVIAGSSAAVERGIEACKAAGAKRALPLPV</sequence>
<dbReference type="GO" id="GO:0005829">
    <property type="term" value="C:cytosol"/>
    <property type="evidence" value="ECO:0007669"/>
    <property type="project" value="TreeGrafter"/>
</dbReference>
<dbReference type="GO" id="GO:0004314">
    <property type="term" value="F:[acyl-carrier-protein] S-malonyltransferase activity"/>
    <property type="evidence" value="ECO:0007669"/>
    <property type="project" value="UniProtKB-EC"/>
</dbReference>
<dbReference type="Pfam" id="PF00698">
    <property type="entry name" value="Acyl_transf_1"/>
    <property type="match status" value="1"/>
</dbReference>
<reference evidence="6" key="1">
    <citation type="submission" date="2018-05" db="EMBL/GenBank/DDBJ databases">
        <authorList>
            <person name="Lanie J.A."/>
            <person name="Ng W.-L."/>
            <person name="Kazmierczak K.M."/>
            <person name="Andrzejewski T.M."/>
            <person name="Davidsen T.M."/>
            <person name="Wayne K.J."/>
            <person name="Tettelin H."/>
            <person name="Glass J.I."/>
            <person name="Rusch D."/>
            <person name="Podicherti R."/>
            <person name="Tsui H.-C.T."/>
            <person name="Winkler M.E."/>
        </authorList>
    </citation>
    <scope>NUCLEOTIDE SEQUENCE</scope>
</reference>
<dbReference type="InterPro" id="IPR016036">
    <property type="entry name" value="Malonyl_transacylase_ACP-bd"/>
</dbReference>
<dbReference type="SUPFAM" id="SSF55048">
    <property type="entry name" value="Probable ACP-binding domain of malonyl-CoA ACP transacylase"/>
    <property type="match status" value="1"/>
</dbReference>
<dbReference type="EC" id="2.3.1.39" evidence="1"/>
<evidence type="ECO:0000313" key="6">
    <source>
        <dbReference type="EMBL" id="SVB59564.1"/>
    </source>
</evidence>